<gene>
    <name evidence="1" type="ORF">LEM8419_02241</name>
</gene>
<dbReference type="Proteomes" id="UP000837803">
    <property type="component" value="Unassembled WGS sequence"/>
</dbReference>
<name>A0ABN8F302_9BACT</name>
<dbReference type="Gene3D" id="3.40.50.2000">
    <property type="entry name" value="Glycogen Phosphorylase B"/>
    <property type="match status" value="1"/>
</dbReference>
<keyword evidence="2" id="KW-1185">Reference proteome</keyword>
<evidence type="ECO:0008006" key="3">
    <source>
        <dbReference type="Google" id="ProtNLM"/>
    </source>
</evidence>
<dbReference type="EMBL" id="CAKLPZ010000002">
    <property type="protein sequence ID" value="CAH1001340.1"/>
    <property type="molecule type" value="Genomic_DNA"/>
</dbReference>
<organism evidence="1 2">
    <name type="scientific">Neolewinella maritima</name>
    <dbReference type="NCBI Taxonomy" id="1383882"/>
    <lineage>
        <taxon>Bacteria</taxon>
        <taxon>Pseudomonadati</taxon>
        <taxon>Bacteroidota</taxon>
        <taxon>Saprospiria</taxon>
        <taxon>Saprospirales</taxon>
        <taxon>Lewinellaceae</taxon>
        <taxon>Neolewinella</taxon>
    </lineage>
</organism>
<proteinExistence type="predicted"/>
<comment type="caution">
    <text evidence="1">The sequence shown here is derived from an EMBL/GenBank/DDBJ whole genome shotgun (WGS) entry which is preliminary data.</text>
</comment>
<protein>
    <recommendedName>
        <fullName evidence="3">Glycosyltransferase</fullName>
    </recommendedName>
</protein>
<reference evidence="1" key="1">
    <citation type="submission" date="2021-12" db="EMBL/GenBank/DDBJ databases">
        <authorList>
            <person name="Rodrigo-Torres L."/>
            <person name="Arahal R. D."/>
            <person name="Lucena T."/>
        </authorList>
    </citation>
    <scope>NUCLEOTIDE SEQUENCE</scope>
    <source>
        <strain evidence="1">CECT 8419</strain>
    </source>
</reference>
<evidence type="ECO:0000313" key="2">
    <source>
        <dbReference type="Proteomes" id="UP000837803"/>
    </source>
</evidence>
<accession>A0ABN8F302</accession>
<evidence type="ECO:0000313" key="1">
    <source>
        <dbReference type="EMBL" id="CAH1001340.1"/>
    </source>
</evidence>
<dbReference type="SUPFAM" id="SSF53756">
    <property type="entry name" value="UDP-Glycosyltransferase/glycogen phosphorylase"/>
    <property type="match status" value="1"/>
</dbReference>
<sequence>MAKLLFLCGSLVPGRDGVGDYTRRLAAQLRAFGNEVALVSLYDKEVSKPRREDQTSGQTAVPTFRIPYASPVTDRARLLQQEVDRYVPDWISLQYVPHGYNKYGLPAGLLYVLARLRSRAARHLMFHELWITPHPGFQPKEQFIHHLERQSVRYLLSSAYAARVVHTHLPAYGAHLEAEGAEVSPLPLFANVSGQGYSAPGSGNDRIYTAAFFSQLATPPAVITFLQQLQRHLAGRDTSLRIALLGGAPDRVAHAAAALQEALPEATIDPTGFLPTAELSRRLAEADLGVTPVKHHEIGKSGTVAAFLSHRLPVAAPVRTETTPSFFVPQLNAAVLTSFSAAALSDAQAAAQSLDTQLIAVPHIAAIFARDLTAVPGTASVTHPFIHPALSE</sequence>
<dbReference type="RefSeq" id="WP_238751187.1">
    <property type="nucleotide sequence ID" value="NZ_CAKLPZ010000002.1"/>
</dbReference>